<feature type="region of interest" description="Disordered" evidence="2">
    <location>
        <begin position="465"/>
        <end position="715"/>
    </location>
</feature>
<feature type="region of interest" description="Disordered" evidence="2">
    <location>
        <begin position="194"/>
        <end position="260"/>
    </location>
</feature>
<feature type="compositionally biased region" description="Basic and acidic residues" evidence="2">
    <location>
        <begin position="660"/>
        <end position="695"/>
    </location>
</feature>
<keyword evidence="4" id="KW-1185">Reference proteome</keyword>
<dbReference type="Proteomes" id="UP000799770">
    <property type="component" value="Unassembled WGS sequence"/>
</dbReference>
<name>A0A6A5ZCI8_9PLEO</name>
<feature type="coiled-coil region" evidence="1">
    <location>
        <begin position="135"/>
        <end position="169"/>
    </location>
</feature>
<keyword evidence="1" id="KW-0175">Coiled coil</keyword>
<proteinExistence type="predicted"/>
<feature type="compositionally biased region" description="Basic and acidic residues" evidence="2">
    <location>
        <begin position="201"/>
        <end position="230"/>
    </location>
</feature>
<feature type="compositionally biased region" description="Basic and acidic residues" evidence="2">
    <location>
        <begin position="612"/>
        <end position="630"/>
    </location>
</feature>
<gene>
    <name evidence="3" type="ORF">BDV96DRAFT_598128</name>
</gene>
<feature type="compositionally biased region" description="Basic and acidic residues" evidence="2">
    <location>
        <begin position="565"/>
        <end position="581"/>
    </location>
</feature>
<evidence type="ECO:0000313" key="3">
    <source>
        <dbReference type="EMBL" id="KAF2117202.1"/>
    </source>
</evidence>
<feature type="compositionally biased region" description="Polar residues" evidence="2">
    <location>
        <begin position="248"/>
        <end position="260"/>
    </location>
</feature>
<dbReference type="EMBL" id="ML977319">
    <property type="protein sequence ID" value="KAF2117202.1"/>
    <property type="molecule type" value="Genomic_DNA"/>
</dbReference>
<evidence type="ECO:0000313" key="4">
    <source>
        <dbReference type="Proteomes" id="UP000799770"/>
    </source>
</evidence>
<organism evidence="3 4">
    <name type="scientific">Lophiotrema nucula</name>
    <dbReference type="NCBI Taxonomy" id="690887"/>
    <lineage>
        <taxon>Eukaryota</taxon>
        <taxon>Fungi</taxon>
        <taxon>Dikarya</taxon>
        <taxon>Ascomycota</taxon>
        <taxon>Pezizomycotina</taxon>
        <taxon>Dothideomycetes</taxon>
        <taxon>Pleosporomycetidae</taxon>
        <taxon>Pleosporales</taxon>
        <taxon>Lophiotremataceae</taxon>
        <taxon>Lophiotrema</taxon>
    </lineage>
</organism>
<evidence type="ECO:0000256" key="1">
    <source>
        <dbReference type="SAM" id="Coils"/>
    </source>
</evidence>
<accession>A0A6A5ZCI8</accession>
<dbReference type="AlphaFoldDB" id="A0A6A5ZCI8"/>
<feature type="compositionally biased region" description="Basic and acidic residues" evidence="2">
    <location>
        <begin position="522"/>
        <end position="535"/>
    </location>
</feature>
<protein>
    <submittedName>
        <fullName evidence="3">Uncharacterized protein</fullName>
    </submittedName>
</protein>
<feature type="region of interest" description="Disordered" evidence="2">
    <location>
        <begin position="1"/>
        <end position="33"/>
    </location>
</feature>
<feature type="compositionally biased region" description="Basic and acidic residues" evidence="2">
    <location>
        <begin position="482"/>
        <end position="492"/>
    </location>
</feature>
<feature type="compositionally biased region" description="Polar residues" evidence="2">
    <location>
        <begin position="18"/>
        <end position="27"/>
    </location>
</feature>
<reference evidence="3" key="1">
    <citation type="journal article" date="2020" name="Stud. Mycol.">
        <title>101 Dothideomycetes genomes: a test case for predicting lifestyles and emergence of pathogens.</title>
        <authorList>
            <person name="Haridas S."/>
            <person name="Albert R."/>
            <person name="Binder M."/>
            <person name="Bloem J."/>
            <person name="Labutti K."/>
            <person name="Salamov A."/>
            <person name="Andreopoulos B."/>
            <person name="Baker S."/>
            <person name="Barry K."/>
            <person name="Bills G."/>
            <person name="Bluhm B."/>
            <person name="Cannon C."/>
            <person name="Castanera R."/>
            <person name="Culley D."/>
            <person name="Daum C."/>
            <person name="Ezra D."/>
            <person name="Gonzalez J."/>
            <person name="Henrissat B."/>
            <person name="Kuo A."/>
            <person name="Liang C."/>
            <person name="Lipzen A."/>
            <person name="Lutzoni F."/>
            <person name="Magnuson J."/>
            <person name="Mondo S."/>
            <person name="Nolan M."/>
            <person name="Ohm R."/>
            <person name="Pangilinan J."/>
            <person name="Park H.-J."/>
            <person name="Ramirez L."/>
            <person name="Alfaro M."/>
            <person name="Sun H."/>
            <person name="Tritt A."/>
            <person name="Yoshinaga Y."/>
            <person name="Zwiers L.-H."/>
            <person name="Turgeon B."/>
            <person name="Goodwin S."/>
            <person name="Spatafora J."/>
            <person name="Crous P."/>
            <person name="Grigoriev I."/>
        </authorList>
    </citation>
    <scope>NUCLEOTIDE SEQUENCE</scope>
    <source>
        <strain evidence="3">CBS 627.86</strain>
    </source>
</reference>
<sequence length="752" mass="84769">MEENKTVQNGDPKDDSPTFGSTTQTARSLLRLSGSGNRAEYTRKRSRIVEVFDGERNACALLLSHDLLAVMLNSVRTGIALRKHEARRTVEEPELSEKLCVARSHVWDVRAKLKALEKDIALNRGEATEGQMRHREGLLRSEEAALDNIRGLEEEIQKLKEKISEWEGYWDADLRQPFEPLEQVFLEAGLIPRDSGYSSSGEEREGVEEAHPHYETSSRGDERPEAHFEDNGENTPICQREGRKGDLQNVSPTGMAAEQNSKLAENSIPNQDGHPAAQLAYPAEQMTGESSALDRAMQEIQVCADAVKEARNAFETYRANEHAEFQLYAAQGHAPGVHLKTEFSQIFYKKVASLTQKLSRAHDAYLLSMEKAEELGWERESPFHMVHEYAPNDRSYDLEDLQDYYLPDEDRDKILKWAASVEGVPVQSAEANSVEVVEVPKAGTRAQLKPSDVFGRRVSTGLADGSNFSNDFIENGGFESNTRPRDKTESQGKKRKQSDQFEQSNQKKSKGIPGMLDTFTEPFKRTKDKDIVKERPKQKKSKKPGPCGLSCLATVKGRRAIKSNKALEELKKNTEGKDNASSHDTPASKLPKKGGKKLTVNGKEAEEIQAEGLEKISREEQQENKMDSIRKGMYMEGRPETEPPTIEGADQVGHSVEGSRATKEVDTERDRSKKRRREADIEVEHPIAKRVREEPISDSVPAVSQKPADEVETKDERRKRMLFDNLSDVAYPWSRRRELIDKWCTQARKGEL</sequence>
<evidence type="ECO:0000256" key="2">
    <source>
        <dbReference type="SAM" id="MobiDB-lite"/>
    </source>
</evidence>